<keyword evidence="9 13" id="KW-1133">Transmembrane helix</keyword>
<keyword evidence="4 13" id="KW-0813">Transport</keyword>
<dbReference type="eggNOG" id="COG0598">
    <property type="taxonomic scope" value="Bacteria"/>
</dbReference>
<evidence type="ECO:0000256" key="3">
    <source>
        <dbReference type="ARBA" id="ARBA00019439"/>
    </source>
</evidence>
<evidence type="ECO:0000313" key="14">
    <source>
        <dbReference type="EMBL" id="KEA63102.1"/>
    </source>
</evidence>
<dbReference type="SUPFAM" id="SSF144083">
    <property type="entry name" value="Magnesium transport protein CorA, transmembrane region"/>
    <property type="match status" value="1"/>
</dbReference>
<dbReference type="InterPro" id="IPR004488">
    <property type="entry name" value="Mg/Co-transport_prot_CorA"/>
</dbReference>
<dbReference type="InterPro" id="IPR045861">
    <property type="entry name" value="CorA_cytoplasmic_dom"/>
</dbReference>
<evidence type="ECO:0000256" key="2">
    <source>
        <dbReference type="ARBA" id="ARBA00009765"/>
    </source>
</evidence>
<accession>A0A081FX47</accession>
<keyword evidence="6" id="KW-0997">Cell inner membrane</keyword>
<evidence type="ECO:0000256" key="1">
    <source>
        <dbReference type="ARBA" id="ARBA00004429"/>
    </source>
</evidence>
<evidence type="ECO:0000256" key="5">
    <source>
        <dbReference type="ARBA" id="ARBA00022475"/>
    </source>
</evidence>
<feature type="transmembrane region" description="Helical" evidence="13">
    <location>
        <begin position="292"/>
        <end position="312"/>
    </location>
</feature>
<organism evidence="14 15">
    <name type="scientific">Marinobacterium lacunae</name>
    <dbReference type="NCBI Taxonomy" id="1232683"/>
    <lineage>
        <taxon>Bacteria</taxon>
        <taxon>Pseudomonadati</taxon>
        <taxon>Pseudomonadota</taxon>
        <taxon>Gammaproteobacteria</taxon>
        <taxon>Oceanospirillales</taxon>
        <taxon>Oceanospirillaceae</taxon>
        <taxon>Marinobacterium</taxon>
    </lineage>
</organism>
<keyword evidence="15" id="KW-1185">Reference proteome</keyword>
<evidence type="ECO:0000256" key="10">
    <source>
        <dbReference type="ARBA" id="ARBA00023065"/>
    </source>
</evidence>
<dbReference type="InterPro" id="IPR045863">
    <property type="entry name" value="CorA_TM1_TM2"/>
</dbReference>
<name>A0A081FX47_9GAMM</name>
<dbReference type="STRING" id="1232683.ADIMK_2626"/>
<evidence type="ECO:0000256" key="11">
    <source>
        <dbReference type="ARBA" id="ARBA00023136"/>
    </source>
</evidence>
<dbReference type="InterPro" id="IPR050829">
    <property type="entry name" value="CorA_MIT"/>
</dbReference>
<dbReference type="Pfam" id="PF01544">
    <property type="entry name" value="CorA"/>
    <property type="match status" value="1"/>
</dbReference>
<dbReference type="GO" id="GO:0015099">
    <property type="term" value="F:nickel cation transmembrane transporter activity"/>
    <property type="evidence" value="ECO:0007669"/>
    <property type="project" value="TreeGrafter"/>
</dbReference>
<sequence length="318" mass="36948">MMRAFSIADGRLSECELEHHNAAETLREVGWIDLQEPSSEERWLIESLYPESLPEAHEVEEIESSSRYFIEGQDIHVHSLFLYQSEGRHHTSTVAFTLKPDRLLSIRDVELADFRLMRLRVRRGWVEAATPLQVLTTLFDQKVDNLADQLEDLHRNLESVSSLVLENRVSGEMEESLDKLARLEDSNGKMRLVLMDTQRSISFLLRHIRQNPEEQESCREILRDLDTLMSHATFMFEKINFLMDAALGFINIQQNQIIKTFSIAAVVFLPPTLVASIYGMNFEQMPELKWMLGYPWALGLMVLSGIAPYWYFKRKGWL</sequence>
<dbReference type="RefSeq" id="WP_036188952.1">
    <property type="nucleotide sequence ID" value="NZ_JMQN01000040.1"/>
</dbReference>
<evidence type="ECO:0000256" key="7">
    <source>
        <dbReference type="ARBA" id="ARBA00022692"/>
    </source>
</evidence>
<proteinExistence type="inferred from homology"/>
<dbReference type="Gene3D" id="1.20.58.340">
    <property type="entry name" value="Magnesium transport protein CorA, transmembrane region"/>
    <property type="match status" value="2"/>
</dbReference>
<evidence type="ECO:0000256" key="6">
    <source>
        <dbReference type="ARBA" id="ARBA00022519"/>
    </source>
</evidence>
<keyword evidence="11 13" id="KW-0472">Membrane</keyword>
<evidence type="ECO:0000256" key="9">
    <source>
        <dbReference type="ARBA" id="ARBA00022989"/>
    </source>
</evidence>
<keyword evidence="5 13" id="KW-1003">Cell membrane</keyword>
<dbReference type="EMBL" id="JMQN01000040">
    <property type="protein sequence ID" value="KEA63102.1"/>
    <property type="molecule type" value="Genomic_DNA"/>
</dbReference>
<comment type="subcellular location">
    <subcellularLocation>
        <location evidence="1">Cell inner membrane</location>
        <topology evidence="1">Multi-pass membrane protein</topology>
    </subcellularLocation>
    <subcellularLocation>
        <location evidence="13">Membrane</location>
        <topology evidence="13">Multi-pass membrane protein</topology>
    </subcellularLocation>
</comment>
<dbReference type="Proteomes" id="UP000028252">
    <property type="component" value="Unassembled WGS sequence"/>
</dbReference>
<dbReference type="FunFam" id="1.20.58.340:FF:000001">
    <property type="entry name" value="Magnesium transport protein CorA"/>
    <property type="match status" value="1"/>
</dbReference>
<evidence type="ECO:0000256" key="8">
    <source>
        <dbReference type="ARBA" id="ARBA00022842"/>
    </source>
</evidence>
<evidence type="ECO:0000256" key="4">
    <source>
        <dbReference type="ARBA" id="ARBA00022448"/>
    </source>
</evidence>
<comment type="catalytic activity">
    <reaction evidence="12">
        <text>Mg(2+)(in) = Mg(2+)(out)</text>
        <dbReference type="Rhea" id="RHEA:29827"/>
        <dbReference type="ChEBI" id="CHEBI:18420"/>
    </reaction>
</comment>
<dbReference type="PANTHER" id="PTHR47685">
    <property type="entry name" value="MAGNESIUM TRANSPORT PROTEIN CORA"/>
    <property type="match status" value="1"/>
</dbReference>
<gene>
    <name evidence="13" type="primary">corA</name>
    <name evidence="14" type="ORF">ADIMK_2626</name>
</gene>
<keyword evidence="8 13" id="KW-0460">Magnesium</keyword>
<dbReference type="SUPFAM" id="SSF143865">
    <property type="entry name" value="CorA soluble domain-like"/>
    <property type="match status" value="1"/>
</dbReference>
<evidence type="ECO:0000313" key="15">
    <source>
        <dbReference type="Proteomes" id="UP000028252"/>
    </source>
</evidence>
<comment type="function">
    <text evidence="13">Mediates influx of magnesium ions.</text>
</comment>
<reference evidence="14 15" key="1">
    <citation type="submission" date="2014-04" db="EMBL/GenBank/DDBJ databases">
        <title>Marinobacterium kochiensis sp. nov., isolated from sediment sample collected from Kochi backwaters in Kerala, India.</title>
        <authorList>
            <person name="Singh A."/>
            <person name="Pinnaka A.K."/>
        </authorList>
    </citation>
    <scope>NUCLEOTIDE SEQUENCE [LARGE SCALE GENOMIC DNA]</scope>
    <source>
        <strain evidence="14 15">AK27</strain>
    </source>
</reference>
<dbReference type="GO" id="GO:0015087">
    <property type="term" value="F:cobalt ion transmembrane transporter activity"/>
    <property type="evidence" value="ECO:0007669"/>
    <property type="project" value="UniProtKB-UniRule"/>
</dbReference>
<evidence type="ECO:0000256" key="13">
    <source>
        <dbReference type="RuleBase" id="RU362010"/>
    </source>
</evidence>
<dbReference type="GO" id="GO:0005886">
    <property type="term" value="C:plasma membrane"/>
    <property type="evidence" value="ECO:0007669"/>
    <property type="project" value="UniProtKB-SubCell"/>
</dbReference>
<dbReference type="NCBIfam" id="TIGR00383">
    <property type="entry name" value="corA"/>
    <property type="match status" value="1"/>
</dbReference>
<evidence type="ECO:0000256" key="12">
    <source>
        <dbReference type="ARBA" id="ARBA00034269"/>
    </source>
</evidence>
<keyword evidence="10 13" id="KW-0406">Ion transport</keyword>
<dbReference type="OrthoDB" id="9803416at2"/>
<comment type="similarity">
    <text evidence="2 13">Belongs to the CorA metal ion transporter (MIT) (TC 1.A.35) family.</text>
</comment>
<comment type="caution">
    <text evidence="14">The sequence shown here is derived from an EMBL/GenBank/DDBJ whole genome shotgun (WGS) entry which is preliminary data.</text>
</comment>
<dbReference type="PANTHER" id="PTHR47685:SF1">
    <property type="entry name" value="MAGNESIUM TRANSPORT PROTEIN CORA"/>
    <property type="match status" value="1"/>
</dbReference>
<dbReference type="AlphaFoldDB" id="A0A081FX47"/>
<dbReference type="InterPro" id="IPR002523">
    <property type="entry name" value="MgTranspt_CorA/ZnTranspt_ZntB"/>
</dbReference>
<dbReference type="GO" id="GO:0015095">
    <property type="term" value="F:magnesium ion transmembrane transporter activity"/>
    <property type="evidence" value="ECO:0007669"/>
    <property type="project" value="UniProtKB-UniRule"/>
</dbReference>
<protein>
    <recommendedName>
        <fullName evidence="3 13">Magnesium transport protein CorA</fullName>
    </recommendedName>
</protein>
<feature type="transmembrane region" description="Helical" evidence="13">
    <location>
        <begin position="261"/>
        <end position="280"/>
    </location>
</feature>
<keyword evidence="7 13" id="KW-0812">Transmembrane</keyword>
<dbReference type="CDD" id="cd12835">
    <property type="entry name" value="EcCorA-like_1"/>
    <property type="match status" value="1"/>
</dbReference>
<dbReference type="PATRIC" id="fig|1232683.4.peg.2579"/>